<proteinExistence type="predicted"/>
<accession>A0A2S3H1X7</accession>
<name>A0A2S3H1X7_9POAL</name>
<feature type="domain" description="Reverse transcriptase zinc-binding" evidence="1">
    <location>
        <begin position="192"/>
        <end position="274"/>
    </location>
</feature>
<dbReference type="Proteomes" id="UP000243499">
    <property type="component" value="Chromosome 2"/>
</dbReference>
<dbReference type="AlphaFoldDB" id="A0A2S3H1X7"/>
<reference evidence="2" key="1">
    <citation type="submission" date="2018-04" db="EMBL/GenBank/DDBJ databases">
        <title>WGS assembly of Panicum hallii.</title>
        <authorList>
            <person name="Lovell J."/>
            <person name="Jenkins J."/>
            <person name="Lowry D."/>
            <person name="Mamidi S."/>
            <person name="Sreedasyam A."/>
            <person name="Weng X."/>
            <person name="Barry K."/>
            <person name="Bonette J."/>
            <person name="Campitelli B."/>
            <person name="Daum C."/>
            <person name="Gordon S."/>
            <person name="Gould B."/>
            <person name="Lipzen A."/>
            <person name="Macqueen A."/>
            <person name="Palacio-Mejia J."/>
            <person name="Plott C."/>
            <person name="Shakirov E."/>
            <person name="Shu S."/>
            <person name="Yoshinaga Y."/>
            <person name="Zane M."/>
            <person name="Rokhsar D."/>
            <person name="Grimwood J."/>
            <person name="Schmutz J."/>
            <person name="Juenger T."/>
        </authorList>
    </citation>
    <scope>NUCLEOTIDE SEQUENCE [LARGE SCALE GENOMIC DNA]</scope>
    <source>
        <strain evidence="2">FIL2</strain>
    </source>
</reference>
<evidence type="ECO:0000313" key="2">
    <source>
        <dbReference type="EMBL" id="PAN13706.2"/>
    </source>
</evidence>
<evidence type="ECO:0000259" key="1">
    <source>
        <dbReference type="Pfam" id="PF13966"/>
    </source>
</evidence>
<protein>
    <recommendedName>
        <fullName evidence="1">Reverse transcriptase zinc-binding domain-containing protein</fullName>
    </recommendedName>
</protein>
<dbReference type="InterPro" id="IPR026960">
    <property type="entry name" value="RVT-Znf"/>
</dbReference>
<dbReference type="PANTHER" id="PTHR33116:SF87">
    <property type="entry name" value="OS01G0158850 PROTEIN"/>
    <property type="match status" value="1"/>
</dbReference>
<gene>
    <name evidence="2" type="ORF">PAHAL_2G413900</name>
</gene>
<sequence length="391" mass="45997">MYLLPKTICKRIDQTRKRFFWQESGLKKKYHLVKWEKLNRPRKKGGLGIQDIRKMNQSLLCRWWWKLEKKEGMWQKLVEKKYVMQSSITRLKYKPTNSSVWNNLLKVKDIYLKGRRIKVGNGRLAEFWEGQWCGAVSLKDKFPELGWRLTFRRWLDENLQNQFRRLRDMLTSVALSREDDSPVWAWEKSGAFSVKSTYAHLCSNQLAEPNKHIWKAKIPLKNKIFMWLAQQDAILTRDNLAKRNWQGDLRCSFCQCPETAEHLCFTCSLAKYVWSLGAFVLGASCRPCSLEQFWHWVYIYIPSHKQYHMVGLTAICWALWKARNLVCFEQKRVKTPTEIVCSASSFLSYWAGLQKTDDRAPLEAGAEALKAAALFFHLEESPNNTGVVLLR</sequence>
<dbReference type="Gramene" id="PAN13706">
    <property type="protein sequence ID" value="PAN13706"/>
    <property type="gene ID" value="PAHAL_2G413900"/>
</dbReference>
<dbReference type="Pfam" id="PF13966">
    <property type="entry name" value="zf-RVT"/>
    <property type="match status" value="1"/>
</dbReference>
<dbReference type="PANTHER" id="PTHR33116">
    <property type="entry name" value="REVERSE TRANSCRIPTASE ZINC-BINDING DOMAIN-CONTAINING PROTEIN-RELATED-RELATED"/>
    <property type="match status" value="1"/>
</dbReference>
<dbReference type="EMBL" id="CM008047">
    <property type="protein sequence ID" value="PAN13706.2"/>
    <property type="molecule type" value="Genomic_DNA"/>
</dbReference>
<organism evidence="2">
    <name type="scientific">Panicum hallii</name>
    <dbReference type="NCBI Taxonomy" id="206008"/>
    <lineage>
        <taxon>Eukaryota</taxon>
        <taxon>Viridiplantae</taxon>
        <taxon>Streptophyta</taxon>
        <taxon>Embryophyta</taxon>
        <taxon>Tracheophyta</taxon>
        <taxon>Spermatophyta</taxon>
        <taxon>Magnoliopsida</taxon>
        <taxon>Liliopsida</taxon>
        <taxon>Poales</taxon>
        <taxon>Poaceae</taxon>
        <taxon>PACMAD clade</taxon>
        <taxon>Panicoideae</taxon>
        <taxon>Panicodae</taxon>
        <taxon>Paniceae</taxon>
        <taxon>Panicinae</taxon>
        <taxon>Panicum</taxon>
        <taxon>Panicum sect. Panicum</taxon>
    </lineage>
</organism>